<evidence type="ECO:0000313" key="3">
    <source>
        <dbReference type="Proteomes" id="UP000027746"/>
    </source>
</evidence>
<dbReference type="InterPro" id="IPR052716">
    <property type="entry name" value="MOSC_domain"/>
</dbReference>
<dbReference type="AlphaFoldDB" id="A0A073J189"/>
<dbReference type="EMBL" id="JAMD01000006">
    <property type="protein sequence ID" value="KEJ95451.1"/>
    <property type="molecule type" value="Genomic_DNA"/>
</dbReference>
<dbReference type="PANTHER" id="PTHR36930">
    <property type="entry name" value="METAL-SULFUR CLUSTER BIOSYNTHESIS PROTEINS YUAD-RELATED"/>
    <property type="match status" value="1"/>
</dbReference>
<dbReference type="Gene3D" id="2.40.33.20">
    <property type="entry name" value="PK beta-barrel domain-like"/>
    <property type="match status" value="1"/>
</dbReference>
<sequence>MQVMADLLARHAQMGRVDWIGLRPARRAEVQAVPQVQVGLSGLDGDRARAGKRAVTLIQAEHLPVIAGVLGVDVVTPDALRRNLLISGINLGALKGREIAVGAAVLRLTVICAPCSRMEETFGFGGYNAVRGHGGWCAEVVTPGLVTRGDVVGVVD</sequence>
<evidence type="ECO:0000259" key="1">
    <source>
        <dbReference type="Pfam" id="PF03473"/>
    </source>
</evidence>
<name>A0A073J189_9RHOB</name>
<feature type="domain" description="MOSC" evidence="1">
    <location>
        <begin position="50"/>
        <end position="152"/>
    </location>
</feature>
<dbReference type="OrthoDB" id="1550913at2"/>
<organism evidence="2 3">
    <name type="scientific">Pseudosulfitobacter pseudonitzschiae</name>
    <dbReference type="NCBI Taxonomy" id="1402135"/>
    <lineage>
        <taxon>Bacteria</taxon>
        <taxon>Pseudomonadati</taxon>
        <taxon>Pseudomonadota</taxon>
        <taxon>Alphaproteobacteria</taxon>
        <taxon>Rhodobacterales</taxon>
        <taxon>Roseobacteraceae</taxon>
        <taxon>Pseudosulfitobacter</taxon>
    </lineage>
</organism>
<dbReference type="PANTHER" id="PTHR36930:SF1">
    <property type="entry name" value="MOSC DOMAIN-CONTAINING PROTEIN"/>
    <property type="match status" value="1"/>
</dbReference>
<accession>A0A073J189</accession>
<dbReference type="GO" id="GO:0030170">
    <property type="term" value="F:pyridoxal phosphate binding"/>
    <property type="evidence" value="ECO:0007669"/>
    <property type="project" value="InterPro"/>
</dbReference>
<dbReference type="Pfam" id="PF03473">
    <property type="entry name" value="MOSC"/>
    <property type="match status" value="1"/>
</dbReference>
<dbReference type="Proteomes" id="UP000027746">
    <property type="component" value="Unassembled WGS sequence"/>
</dbReference>
<dbReference type="InterPro" id="IPR005302">
    <property type="entry name" value="MoCF_Sase_C"/>
</dbReference>
<comment type="caution">
    <text evidence="2">The sequence shown here is derived from an EMBL/GenBank/DDBJ whole genome shotgun (WGS) entry which is preliminary data.</text>
</comment>
<keyword evidence="3" id="KW-1185">Reference proteome</keyword>
<dbReference type="InterPro" id="IPR011037">
    <property type="entry name" value="Pyrv_Knase-like_insert_dom_sf"/>
</dbReference>
<dbReference type="GeneID" id="68871405"/>
<reference evidence="2 3" key="1">
    <citation type="submission" date="2014-01" db="EMBL/GenBank/DDBJ databases">
        <title>Sulfitobacter sp. H3 (MCCC 1A00686) Genome Sequencing.</title>
        <authorList>
            <person name="Lai Q."/>
            <person name="Hong Z."/>
        </authorList>
    </citation>
    <scope>NUCLEOTIDE SEQUENCE [LARGE SCALE GENOMIC DNA]</scope>
    <source>
        <strain evidence="2 3">H3</strain>
    </source>
</reference>
<gene>
    <name evidence="2" type="ORF">SUH3_20920</name>
</gene>
<proteinExistence type="predicted"/>
<evidence type="ECO:0000313" key="2">
    <source>
        <dbReference type="EMBL" id="KEJ95451.1"/>
    </source>
</evidence>
<dbReference type="GO" id="GO:0030151">
    <property type="term" value="F:molybdenum ion binding"/>
    <property type="evidence" value="ECO:0007669"/>
    <property type="project" value="InterPro"/>
</dbReference>
<dbReference type="RefSeq" id="WP_037926628.1">
    <property type="nucleotide sequence ID" value="NZ_CP054599.1"/>
</dbReference>
<dbReference type="SUPFAM" id="SSF50800">
    <property type="entry name" value="PK beta-barrel domain-like"/>
    <property type="match status" value="1"/>
</dbReference>
<dbReference type="GO" id="GO:0003824">
    <property type="term" value="F:catalytic activity"/>
    <property type="evidence" value="ECO:0007669"/>
    <property type="project" value="InterPro"/>
</dbReference>
<protein>
    <submittedName>
        <fullName evidence="2">Sulfurase</fullName>
    </submittedName>
</protein>